<comment type="subcellular location">
    <subcellularLocation>
        <location evidence="1">Membrane</location>
    </subcellularLocation>
</comment>
<evidence type="ECO:0000313" key="6">
    <source>
        <dbReference type="EMBL" id="RIW15023.1"/>
    </source>
</evidence>
<evidence type="ECO:0000259" key="5">
    <source>
        <dbReference type="PROSITE" id="PS51779"/>
    </source>
</evidence>
<sequence length="481" mass="56378">MISILKNILLFTFFALFLGIGEIKAQDTTLEPVNPPIPERVKVNNIFIVGNEKTQKSIILREIDFVTDFYYEWNTFLGIIKADQQKIYNLRLFTEVEITPLFTSADEVEILISVKERWYVLPSVIFQLADRNFSEWWTNQGRDWSRVNYGVKINHSNVGGRNEKLRFSGQLGFTKGLDILYSKPYIDKKQKHGLAVQVTYADQKTIPIKSADNRQVFYTNETEDVLRKNFNAALRYTHRRTFYNFHFLTLGYNRTWISPDVLLENPAYFQHDSNDLRYLYLQYSFRHDKRDNIAYATQGELLQLTATKYGIFYTEEIDEVEVNIVANKYFPINDKFHFATGLTGVWFLSPAQPYPLVRGIGYSPNFIRGYELNVIEGQQLYVHKNSLRYKLLDLSFDISRFMPVDQFNTVPFRMYISGNFDHGTVTDRNFLPENARLTNKYLFGYGAGLDIVGIYDVVLRFEYSLNNQNEGNFFFNFRAPF</sequence>
<name>A0A418PQY5_9BACT</name>
<evidence type="ECO:0000256" key="3">
    <source>
        <dbReference type="ARBA" id="ARBA00022692"/>
    </source>
</evidence>
<accession>A0A418PQY5</accession>
<dbReference type="AlphaFoldDB" id="A0A418PQY5"/>
<gene>
    <name evidence="6" type="ORF">D0X99_11265</name>
</gene>
<organism evidence="6 7">
    <name type="scientific">Algoriphagus lacus</name>
    <dbReference type="NCBI Taxonomy" id="2056311"/>
    <lineage>
        <taxon>Bacteria</taxon>
        <taxon>Pseudomonadati</taxon>
        <taxon>Bacteroidota</taxon>
        <taxon>Cytophagia</taxon>
        <taxon>Cytophagales</taxon>
        <taxon>Cyclobacteriaceae</taxon>
        <taxon>Algoriphagus</taxon>
    </lineage>
</organism>
<dbReference type="Pfam" id="PF01103">
    <property type="entry name" value="Omp85"/>
    <property type="match status" value="1"/>
</dbReference>
<dbReference type="OrthoDB" id="9768717at2"/>
<dbReference type="Gene3D" id="3.10.20.310">
    <property type="entry name" value="membrane protein fhac"/>
    <property type="match status" value="1"/>
</dbReference>
<feature type="domain" description="POTRA" evidence="5">
    <location>
        <begin position="41"/>
        <end position="117"/>
    </location>
</feature>
<dbReference type="InterPro" id="IPR000184">
    <property type="entry name" value="Bac_surfAg_D15"/>
</dbReference>
<comment type="caution">
    <text evidence="6">The sequence shown here is derived from an EMBL/GenBank/DDBJ whole genome shotgun (WGS) entry which is preliminary data.</text>
</comment>
<dbReference type="Gene3D" id="2.40.160.50">
    <property type="entry name" value="membrane protein fhac: a member of the omp85/tpsb transporter family"/>
    <property type="match status" value="1"/>
</dbReference>
<proteinExistence type="predicted"/>
<dbReference type="PROSITE" id="PS51779">
    <property type="entry name" value="POTRA"/>
    <property type="match status" value="1"/>
</dbReference>
<dbReference type="InterPro" id="IPR039910">
    <property type="entry name" value="D15-like"/>
</dbReference>
<evidence type="ECO:0000256" key="4">
    <source>
        <dbReference type="ARBA" id="ARBA00023136"/>
    </source>
</evidence>
<protein>
    <recommendedName>
        <fullName evidence="5">POTRA domain-containing protein</fullName>
    </recommendedName>
</protein>
<dbReference type="EMBL" id="QXML01000005">
    <property type="protein sequence ID" value="RIW15023.1"/>
    <property type="molecule type" value="Genomic_DNA"/>
</dbReference>
<keyword evidence="2" id="KW-1134">Transmembrane beta strand</keyword>
<dbReference type="Proteomes" id="UP000283522">
    <property type="component" value="Unassembled WGS sequence"/>
</dbReference>
<dbReference type="RefSeq" id="WP_119477928.1">
    <property type="nucleotide sequence ID" value="NZ_QXML01000005.1"/>
</dbReference>
<dbReference type="GO" id="GO:0019867">
    <property type="term" value="C:outer membrane"/>
    <property type="evidence" value="ECO:0007669"/>
    <property type="project" value="InterPro"/>
</dbReference>
<keyword evidence="3" id="KW-0812">Transmembrane</keyword>
<evidence type="ECO:0000256" key="1">
    <source>
        <dbReference type="ARBA" id="ARBA00004370"/>
    </source>
</evidence>
<reference evidence="6 7" key="1">
    <citation type="submission" date="2018-09" db="EMBL/GenBank/DDBJ databases">
        <authorList>
            <person name="Wang X."/>
            <person name="Du Z."/>
        </authorList>
    </citation>
    <scope>NUCLEOTIDE SEQUENCE [LARGE SCALE GENOMIC DNA]</scope>
    <source>
        <strain evidence="6 7">N3</strain>
    </source>
</reference>
<evidence type="ECO:0000256" key="2">
    <source>
        <dbReference type="ARBA" id="ARBA00022452"/>
    </source>
</evidence>
<dbReference type="PANTHER" id="PTHR12815:SF18">
    <property type="entry name" value="SORTING AND ASSEMBLY MACHINERY COMPONENT 50 HOMOLOG"/>
    <property type="match status" value="1"/>
</dbReference>
<keyword evidence="7" id="KW-1185">Reference proteome</keyword>
<dbReference type="InterPro" id="IPR034746">
    <property type="entry name" value="POTRA"/>
</dbReference>
<evidence type="ECO:0000313" key="7">
    <source>
        <dbReference type="Proteomes" id="UP000283522"/>
    </source>
</evidence>
<keyword evidence="4" id="KW-0472">Membrane</keyword>
<dbReference type="PANTHER" id="PTHR12815">
    <property type="entry name" value="SORTING AND ASSEMBLY MACHINERY SAMM50 PROTEIN FAMILY MEMBER"/>
    <property type="match status" value="1"/>
</dbReference>